<keyword evidence="2" id="KW-0472">Membrane</keyword>
<sequence>NDNDNDNGNDHDHDDHDSRNNKNNHNKNNDSDLQQLMLQMQGKGGGRIGNGTDTANVLGKENQVISSRTPRQYVTSPLNIAVLYSHGFMSPIKMVDGNLLPCDTLFKVSNVSQDCDLWLKGYHLFKKSFNERSDIGLSIVLRPEENEQYLADKTTPIVPPESVAHFICSNCDGGYLIFELYAGIDIRQSCQTNSAKRHLPTANGSANRANNLSQCRANRLMTTMNASGERRSPSIWTGFISLPSNLSPSSVTESNHIRSTASNNLHINTMFGDMFEPLWMDLIIGWRYDPIEKKCRLFALFHEFRTIEEYRKEMNEWEVFNFYYPNIYVHMHMYRRFYCVTFVCDFQFSSFFFFLLVILKDSKHKYLRLLEKNKTFNTLTLQFLTIPTSFLKNIHKNMITTPVSLTLIEFPVFLLILLSFFFFFCFVLLFLFVFSKKKNCCLNPFSHQVYVFLFVYFECVWVSFVFVSHYFFIVTLFFFFPKPFFLRNYF</sequence>
<dbReference type="EMBL" id="ASPP01023973">
    <property type="protein sequence ID" value="ETO09626.1"/>
    <property type="molecule type" value="Genomic_DNA"/>
</dbReference>
<feature type="transmembrane region" description="Helical" evidence="2">
    <location>
        <begin position="455"/>
        <end position="480"/>
    </location>
</feature>
<dbReference type="Proteomes" id="UP000023152">
    <property type="component" value="Unassembled WGS sequence"/>
</dbReference>
<organism evidence="3 4">
    <name type="scientific">Reticulomyxa filosa</name>
    <dbReference type="NCBI Taxonomy" id="46433"/>
    <lineage>
        <taxon>Eukaryota</taxon>
        <taxon>Sar</taxon>
        <taxon>Rhizaria</taxon>
        <taxon>Retaria</taxon>
        <taxon>Foraminifera</taxon>
        <taxon>Monothalamids</taxon>
        <taxon>Reticulomyxidae</taxon>
        <taxon>Reticulomyxa</taxon>
    </lineage>
</organism>
<feature type="transmembrane region" description="Helical" evidence="2">
    <location>
        <begin position="337"/>
        <end position="359"/>
    </location>
</feature>
<dbReference type="AlphaFoldDB" id="X6M7I6"/>
<evidence type="ECO:0000256" key="1">
    <source>
        <dbReference type="SAM" id="MobiDB-lite"/>
    </source>
</evidence>
<feature type="region of interest" description="Disordered" evidence="1">
    <location>
        <begin position="1"/>
        <end position="30"/>
    </location>
</feature>
<gene>
    <name evidence="3" type="ORF">RFI_27748</name>
</gene>
<proteinExistence type="predicted"/>
<evidence type="ECO:0000313" key="3">
    <source>
        <dbReference type="EMBL" id="ETO09626.1"/>
    </source>
</evidence>
<keyword evidence="2" id="KW-0812">Transmembrane</keyword>
<name>X6M7I6_RETFI</name>
<keyword evidence="4" id="KW-1185">Reference proteome</keyword>
<feature type="non-terminal residue" evidence="3">
    <location>
        <position position="1"/>
    </location>
</feature>
<accession>X6M7I6</accession>
<protein>
    <submittedName>
        <fullName evidence="3">Uncharacterized protein</fullName>
    </submittedName>
</protein>
<evidence type="ECO:0000313" key="4">
    <source>
        <dbReference type="Proteomes" id="UP000023152"/>
    </source>
</evidence>
<keyword evidence="2" id="KW-1133">Transmembrane helix</keyword>
<comment type="caution">
    <text evidence="3">The sequence shown here is derived from an EMBL/GenBank/DDBJ whole genome shotgun (WGS) entry which is preliminary data.</text>
</comment>
<feature type="transmembrane region" description="Helical" evidence="2">
    <location>
        <begin position="412"/>
        <end position="434"/>
    </location>
</feature>
<reference evidence="3 4" key="1">
    <citation type="journal article" date="2013" name="Curr. Biol.">
        <title>The Genome of the Foraminiferan Reticulomyxa filosa.</title>
        <authorList>
            <person name="Glockner G."/>
            <person name="Hulsmann N."/>
            <person name="Schleicher M."/>
            <person name="Noegel A.A."/>
            <person name="Eichinger L."/>
            <person name="Gallinger C."/>
            <person name="Pawlowski J."/>
            <person name="Sierra R."/>
            <person name="Euteneuer U."/>
            <person name="Pillet L."/>
            <person name="Moustafa A."/>
            <person name="Platzer M."/>
            <person name="Groth M."/>
            <person name="Szafranski K."/>
            <person name="Schliwa M."/>
        </authorList>
    </citation>
    <scope>NUCLEOTIDE SEQUENCE [LARGE SCALE GENOMIC DNA]</scope>
</reference>
<evidence type="ECO:0000256" key="2">
    <source>
        <dbReference type="SAM" id="Phobius"/>
    </source>
</evidence>
<feature type="compositionally biased region" description="Basic and acidic residues" evidence="1">
    <location>
        <begin position="8"/>
        <end position="20"/>
    </location>
</feature>